<dbReference type="SUPFAM" id="SSF52058">
    <property type="entry name" value="L domain-like"/>
    <property type="match status" value="1"/>
</dbReference>
<keyword evidence="8 12" id="KW-1133">Transmembrane helix</keyword>
<accession>A0A498ITW6</accession>
<keyword evidence="3" id="KW-1003">Cell membrane</keyword>
<evidence type="ECO:0000256" key="12">
    <source>
        <dbReference type="SAM" id="Phobius"/>
    </source>
</evidence>
<protein>
    <recommendedName>
        <fullName evidence="17">Leucine-rich repeat-containing N-terminal plant-type domain-containing protein</fullName>
    </recommendedName>
</protein>
<evidence type="ECO:0000256" key="3">
    <source>
        <dbReference type="ARBA" id="ARBA00022475"/>
    </source>
</evidence>
<evidence type="ECO:0000259" key="14">
    <source>
        <dbReference type="Pfam" id="PF23598"/>
    </source>
</evidence>
<keyword evidence="5 12" id="KW-0812">Transmembrane</keyword>
<dbReference type="SMART" id="SM00365">
    <property type="entry name" value="LRR_SD22"/>
    <property type="match status" value="7"/>
</dbReference>
<dbReference type="FunFam" id="3.80.10.10:FF:000095">
    <property type="entry name" value="LRR receptor-like serine/threonine-protein kinase GSO1"/>
    <property type="match status" value="1"/>
</dbReference>
<comment type="subcellular location">
    <subcellularLocation>
        <location evidence="1">Cell membrane</location>
        <topology evidence="1">Single-pass type I membrane protein</topology>
    </subcellularLocation>
</comment>
<evidence type="ECO:0000256" key="1">
    <source>
        <dbReference type="ARBA" id="ARBA00004251"/>
    </source>
</evidence>
<dbReference type="FunFam" id="3.80.10.10:FF:000111">
    <property type="entry name" value="LRR receptor-like serine/threonine-protein kinase ERECTA"/>
    <property type="match status" value="1"/>
</dbReference>
<dbReference type="InterPro" id="IPR013210">
    <property type="entry name" value="LRR_N_plant-typ"/>
</dbReference>
<evidence type="ECO:0008006" key="17">
    <source>
        <dbReference type="Google" id="ProtNLM"/>
    </source>
</evidence>
<name>A0A498ITW6_MALDO</name>
<dbReference type="Gene3D" id="3.80.10.10">
    <property type="entry name" value="Ribonuclease Inhibitor"/>
    <property type="match status" value="5"/>
</dbReference>
<feature type="domain" description="Leucine-rich repeat-containing N-terminal plant-type" evidence="13">
    <location>
        <begin position="471"/>
        <end position="508"/>
    </location>
</feature>
<dbReference type="PANTHER" id="PTHR48063:SF90">
    <property type="entry name" value="OS11G0565920 PROTEIN"/>
    <property type="match status" value="1"/>
</dbReference>
<keyword evidence="7" id="KW-0677">Repeat</keyword>
<evidence type="ECO:0000256" key="2">
    <source>
        <dbReference type="ARBA" id="ARBA00009592"/>
    </source>
</evidence>
<proteinExistence type="inferred from homology"/>
<dbReference type="Pfam" id="PF23598">
    <property type="entry name" value="LRR_14"/>
    <property type="match status" value="1"/>
</dbReference>
<evidence type="ECO:0000259" key="13">
    <source>
        <dbReference type="Pfam" id="PF08263"/>
    </source>
</evidence>
<sequence>MISKSNNRPVPHVMGGGFLAPLDDGATIGSKEIFVQWVAAIQISMLFTIFSFCLRSLPTCGWVTDFQAVGTHALRKRDEHCSASNKMLSSWVGRDCCQWKGILCNNRKGHVAKVDLRNTYPSPVWSDPEDHYDKLAYENVRHLNYLDLSGNSFQLPKFNGLLENFRYLNLSSALSSEGAEIPEFIGNLSSLETLDLSNNYFEENPIPKSFGQLKSLNYLNISNSGFGGEEWFLKILSQLKYLDLSYNHISGRLPLQLKCPKLYHIDLSYNRFDGPLPLLSANVTIFNLESNSFSGPVPLNIDQLMLTLQGLYLSDNQLKGTIPPSICNLQSLSILSLRNNQLFGEFPQEWSMWPLMLIVDVGYNNLSGNIPSSMGVPSSLLVLKMNDNNLGGTIPSSVWRNCTSLRSIDLGGNKFTGNMTLWIGSNAPGGHISDHLCNLPLLDILDLSHNNFSGPIPICLGDALPTAKCIDQERRALLAFKEDLTDPSGMLSSWVGHDCCQWKGISCNNNTGYVEKMSLQNPYIYTLSVFDAAQDEMEYSSLGGKINPSLLSLKHLNYLDLSRNDFRGIHIPEFFGQLKSLRYLNLSSASFGGEIPPHLGNLSHLNHLDLSEESDYSLLELPSENLNWLSRLSSLKFLNLEGLDLSNTSWLRNVNMLPSLLELHLPSCQIESLPLSLKNISLKSLLVLDMSYNDLKLPFPDWFFSLGSLTKLDLSGNSLIGPFPIELESLKSLEHLHLSFNGLEGRIPMLGNFCSLKTLNFARNKFDGGIQELFDGLSSCPNGKLESLDLSSNMLQSNLPASLGMLRNLKYLSLYNNLMNGSIPESLGQLSELVHLDLSFNPWVSILTESHFMNLTRLKYFALGRVDPYPTLPIHLSFNVSYNWVPPFMLHRINIGYCKVGPAFGVWLQSQTELVFIKLRGTGISDSIPKHWFLKLSSKVEYLDLSYNQITGNLPLELNFRNTLILDVSNNRIDGPFPLWSGNHVIRLELEMNSFFGHIPSNLDERFPKLVALYLADNRLNGTIPSSICNMQNLLVLSLRNNELSGEFPQTWSLLHEILIIDVAHNNLSGKLPSSIGVPGALFMLKLNNNNFDGEIPLSLQNCTSLRNIDLGDNKFTGKIPSWIGSEVPLVSILRLRSNFFSGEVPQQLCNLGYLHILDLAHNNFSGTIPKCLNKLSALTHGNFSAYDLYAYYDQETSVVKVRQLDYQPQTLMFVSSIDLSSNNLEGEIPEEISSLALLRNLNLSMNQLRGSIPSKIGNLQFLEALDLSINHLSGEIPQSISLPTFLSHLNLSYNNLTGRIPSGSQLQTLTDPSIYEGNPSLCGVPLSTKCPGDDHTPTKDNDHEDGNDKFWFYVSIALGFIVGFWGVCGTLVVKKTWRYAYFGWFDAIKDKVLLAIAVQMARCQRKF</sequence>
<evidence type="ECO:0000256" key="4">
    <source>
        <dbReference type="ARBA" id="ARBA00022614"/>
    </source>
</evidence>
<feature type="transmembrane region" description="Helical" evidence="12">
    <location>
        <begin position="1351"/>
        <end position="1374"/>
    </location>
</feature>
<dbReference type="Proteomes" id="UP000290289">
    <property type="component" value="Chromosome 10"/>
</dbReference>
<dbReference type="InterPro" id="IPR055414">
    <property type="entry name" value="LRR_R13L4/SHOC2-like"/>
</dbReference>
<evidence type="ECO:0000256" key="5">
    <source>
        <dbReference type="ARBA" id="ARBA00022692"/>
    </source>
</evidence>
<dbReference type="SUPFAM" id="SSF52047">
    <property type="entry name" value="RNI-like"/>
    <property type="match status" value="2"/>
</dbReference>
<evidence type="ECO:0000256" key="10">
    <source>
        <dbReference type="ARBA" id="ARBA00023170"/>
    </source>
</evidence>
<evidence type="ECO:0000256" key="7">
    <source>
        <dbReference type="ARBA" id="ARBA00022737"/>
    </source>
</evidence>
<dbReference type="GO" id="GO:0005886">
    <property type="term" value="C:plasma membrane"/>
    <property type="evidence" value="ECO:0007669"/>
    <property type="project" value="UniProtKB-SubCell"/>
</dbReference>
<dbReference type="InterPro" id="IPR001611">
    <property type="entry name" value="Leu-rich_rpt"/>
</dbReference>
<evidence type="ECO:0000313" key="15">
    <source>
        <dbReference type="EMBL" id="RXH86726.1"/>
    </source>
</evidence>
<evidence type="ECO:0000256" key="9">
    <source>
        <dbReference type="ARBA" id="ARBA00023136"/>
    </source>
</evidence>
<dbReference type="Pfam" id="PF00560">
    <property type="entry name" value="LRR_1"/>
    <property type="match status" value="13"/>
</dbReference>
<keyword evidence="6" id="KW-0732">Signal</keyword>
<keyword evidence="16" id="KW-1185">Reference proteome</keyword>
<gene>
    <name evidence="15" type="ORF">DVH24_021999</name>
</gene>
<dbReference type="InterPro" id="IPR032675">
    <property type="entry name" value="LRR_dom_sf"/>
</dbReference>
<comment type="caution">
    <text evidence="15">The sequence shown here is derived from an EMBL/GenBank/DDBJ whole genome shotgun (WGS) entry which is preliminary data.</text>
</comment>
<comment type="similarity">
    <text evidence="2">Belongs to the RLP family.</text>
</comment>
<evidence type="ECO:0000256" key="11">
    <source>
        <dbReference type="ARBA" id="ARBA00023180"/>
    </source>
</evidence>
<reference evidence="15 16" key="1">
    <citation type="submission" date="2018-10" db="EMBL/GenBank/DDBJ databases">
        <title>A high-quality apple genome assembly.</title>
        <authorList>
            <person name="Hu J."/>
        </authorList>
    </citation>
    <scope>NUCLEOTIDE SEQUENCE [LARGE SCALE GENOMIC DNA]</scope>
    <source>
        <strain evidence="16">cv. HFTH1</strain>
        <tissue evidence="15">Young leaf</tissue>
    </source>
</reference>
<evidence type="ECO:0000256" key="6">
    <source>
        <dbReference type="ARBA" id="ARBA00022729"/>
    </source>
</evidence>
<keyword evidence="4" id="KW-0433">Leucine-rich repeat</keyword>
<dbReference type="FunFam" id="3.80.10.10:FF:000649">
    <property type="entry name" value="Leucine Rich Repeat family protein"/>
    <property type="match status" value="1"/>
</dbReference>
<keyword evidence="9 12" id="KW-0472">Membrane</keyword>
<dbReference type="InterPro" id="IPR046956">
    <property type="entry name" value="RLP23-like"/>
</dbReference>
<keyword evidence="10" id="KW-0675">Receptor</keyword>
<dbReference type="SMART" id="SM00369">
    <property type="entry name" value="LRR_TYP"/>
    <property type="match status" value="13"/>
</dbReference>
<keyword evidence="11" id="KW-0325">Glycoprotein</keyword>
<dbReference type="PANTHER" id="PTHR48063">
    <property type="entry name" value="LRR RECEPTOR-LIKE KINASE"/>
    <property type="match status" value="1"/>
</dbReference>
<feature type="domain" description="Leucine-rich repeat-containing N-terminal plant-type" evidence="13">
    <location>
        <begin position="85"/>
        <end position="105"/>
    </location>
</feature>
<dbReference type="InterPro" id="IPR003591">
    <property type="entry name" value="Leu-rich_rpt_typical-subtyp"/>
</dbReference>
<dbReference type="EMBL" id="RDQH01000336">
    <property type="protein sequence ID" value="RXH86726.1"/>
    <property type="molecule type" value="Genomic_DNA"/>
</dbReference>
<evidence type="ECO:0000313" key="16">
    <source>
        <dbReference type="Proteomes" id="UP000290289"/>
    </source>
</evidence>
<organism evidence="15 16">
    <name type="scientific">Malus domestica</name>
    <name type="common">Apple</name>
    <name type="synonym">Pyrus malus</name>
    <dbReference type="NCBI Taxonomy" id="3750"/>
    <lineage>
        <taxon>Eukaryota</taxon>
        <taxon>Viridiplantae</taxon>
        <taxon>Streptophyta</taxon>
        <taxon>Embryophyta</taxon>
        <taxon>Tracheophyta</taxon>
        <taxon>Spermatophyta</taxon>
        <taxon>Magnoliopsida</taxon>
        <taxon>eudicotyledons</taxon>
        <taxon>Gunneridae</taxon>
        <taxon>Pentapetalae</taxon>
        <taxon>rosids</taxon>
        <taxon>fabids</taxon>
        <taxon>Rosales</taxon>
        <taxon>Rosaceae</taxon>
        <taxon>Amygdaloideae</taxon>
        <taxon>Maleae</taxon>
        <taxon>Malus</taxon>
    </lineage>
</organism>
<dbReference type="Pfam" id="PF08263">
    <property type="entry name" value="LRRNT_2"/>
    <property type="match status" value="2"/>
</dbReference>
<evidence type="ECO:0000256" key="8">
    <source>
        <dbReference type="ARBA" id="ARBA00022989"/>
    </source>
</evidence>
<feature type="domain" description="Disease resistance R13L4/SHOC-2-like LRR" evidence="14">
    <location>
        <begin position="624"/>
        <end position="861"/>
    </location>
</feature>